<evidence type="ECO:0000313" key="6">
    <source>
        <dbReference type="EMBL" id="MBU3805122.1"/>
    </source>
</evidence>
<feature type="transmembrane region" description="Helical" evidence="4">
    <location>
        <begin position="402"/>
        <end position="424"/>
    </location>
</feature>
<keyword evidence="2" id="KW-0328">Glycosyltransferase</keyword>
<feature type="transmembrane region" description="Helical" evidence="4">
    <location>
        <begin position="340"/>
        <end position="358"/>
    </location>
</feature>
<dbReference type="InterPro" id="IPR001173">
    <property type="entry name" value="Glyco_trans_2-like"/>
</dbReference>
<evidence type="ECO:0000256" key="1">
    <source>
        <dbReference type="ARBA" id="ARBA00006739"/>
    </source>
</evidence>
<evidence type="ECO:0000256" key="4">
    <source>
        <dbReference type="SAM" id="Phobius"/>
    </source>
</evidence>
<evidence type="ECO:0000256" key="3">
    <source>
        <dbReference type="ARBA" id="ARBA00022679"/>
    </source>
</evidence>
<gene>
    <name evidence="6" type="ORF">H9872_10255</name>
</gene>
<dbReference type="Pfam" id="PF00535">
    <property type="entry name" value="Glycos_transf_2"/>
    <property type="match status" value="1"/>
</dbReference>
<keyword evidence="4" id="KW-0472">Membrane</keyword>
<name>A0A9E2KEM5_9FIRM</name>
<dbReference type="PANTHER" id="PTHR43630:SF1">
    <property type="entry name" value="POLY-BETA-1,6-N-ACETYL-D-GLUCOSAMINE SYNTHASE"/>
    <property type="match status" value="1"/>
</dbReference>
<protein>
    <submittedName>
        <fullName evidence="6">Glycosyltransferase family 2 protein</fullName>
    </submittedName>
</protein>
<feature type="transmembrane region" description="Helical" evidence="4">
    <location>
        <begin position="365"/>
        <end position="390"/>
    </location>
</feature>
<dbReference type="CDD" id="cd06423">
    <property type="entry name" value="CESA_like"/>
    <property type="match status" value="1"/>
</dbReference>
<dbReference type="Gene3D" id="3.90.550.10">
    <property type="entry name" value="Spore Coat Polysaccharide Biosynthesis Protein SpsA, Chain A"/>
    <property type="match status" value="1"/>
</dbReference>
<dbReference type="InterPro" id="IPR029044">
    <property type="entry name" value="Nucleotide-diphossugar_trans"/>
</dbReference>
<comment type="caution">
    <text evidence="6">The sequence shown here is derived from an EMBL/GenBank/DDBJ whole genome shotgun (WGS) entry which is preliminary data.</text>
</comment>
<dbReference type="PANTHER" id="PTHR43630">
    <property type="entry name" value="POLY-BETA-1,6-N-ACETYL-D-GLUCOSAMINE SYNTHASE"/>
    <property type="match status" value="1"/>
</dbReference>
<organism evidence="6 7">
    <name type="scientific">Candidatus Cellulosilyticum pullistercoris</name>
    <dbReference type="NCBI Taxonomy" id="2838521"/>
    <lineage>
        <taxon>Bacteria</taxon>
        <taxon>Bacillati</taxon>
        <taxon>Bacillota</taxon>
        <taxon>Clostridia</taxon>
        <taxon>Lachnospirales</taxon>
        <taxon>Cellulosilyticaceae</taxon>
        <taxon>Cellulosilyticum</taxon>
    </lineage>
</organism>
<proteinExistence type="inferred from homology"/>
<accession>A0A9E2KEM5</accession>
<dbReference type="GO" id="GO:0016757">
    <property type="term" value="F:glycosyltransferase activity"/>
    <property type="evidence" value="ECO:0007669"/>
    <property type="project" value="UniProtKB-KW"/>
</dbReference>
<evidence type="ECO:0000256" key="2">
    <source>
        <dbReference type="ARBA" id="ARBA00022676"/>
    </source>
</evidence>
<dbReference type="Proteomes" id="UP000824229">
    <property type="component" value="Unassembled WGS sequence"/>
</dbReference>
<dbReference type="SUPFAM" id="SSF53448">
    <property type="entry name" value="Nucleotide-diphospho-sugar transferases"/>
    <property type="match status" value="1"/>
</dbReference>
<feature type="domain" description="Glycosyltransferase 2-like" evidence="5">
    <location>
        <begin position="41"/>
        <end position="186"/>
    </location>
</feature>
<reference evidence="6" key="2">
    <citation type="submission" date="2021-04" db="EMBL/GenBank/DDBJ databases">
        <authorList>
            <person name="Gilroy R."/>
        </authorList>
    </citation>
    <scope>NUCLEOTIDE SEQUENCE</scope>
    <source>
        <strain evidence="6">B5-657</strain>
    </source>
</reference>
<feature type="transmembrane region" description="Helical" evidence="4">
    <location>
        <begin position="6"/>
        <end position="21"/>
    </location>
</feature>
<keyword evidence="4" id="KW-1133">Transmembrane helix</keyword>
<reference evidence="6" key="1">
    <citation type="journal article" date="2021" name="PeerJ">
        <title>Extensive microbial diversity within the chicken gut microbiome revealed by metagenomics and culture.</title>
        <authorList>
            <person name="Gilroy R."/>
            <person name="Ravi A."/>
            <person name="Getino M."/>
            <person name="Pursley I."/>
            <person name="Horton D.L."/>
            <person name="Alikhan N.F."/>
            <person name="Baker D."/>
            <person name="Gharbi K."/>
            <person name="Hall N."/>
            <person name="Watson M."/>
            <person name="Adriaenssens E.M."/>
            <person name="Foster-Nyarko E."/>
            <person name="Jarju S."/>
            <person name="Secka A."/>
            <person name="Antonio M."/>
            <person name="Oren A."/>
            <person name="Chaudhuri R.R."/>
            <person name="La Ragione R."/>
            <person name="Hildebrand F."/>
            <person name="Pallen M.J."/>
        </authorList>
    </citation>
    <scope>NUCLEOTIDE SEQUENCE</scope>
    <source>
        <strain evidence="6">B5-657</strain>
    </source>
</reference>
<sequence length="449" mass="51519">MVLYSTYLFASALVGAFHLFRREQQRITNDQISHPFYVPVSIIVPAYNEEVTIVESIHSLLKVDYRLYEIIIVDDGSKDDTVKVLLEAFPLKKTNRPIHKRVQCKAHKEIYEAKINNIHVTLISKENGGKGDSLNMGINASRFPYFICIDADSLLQKDSLEKIVKPVFMDESVIAVGGLIRISQCVEMEDGEIKGHKIPINPVVGMQAVEYLRTFLASRILKDTYGGNLIISGAFGLFKKDIVIAVGGYDSSTLGEDMELVVKMHVFCRNHLKKYKIAYEPEAVCWSQAPSSLKDLTKQRRRWHLGLFQCLTRYYYIFGNLRFGLVSFVSYLYYLFFELLAPFIEVLGIFTMVMAYTLGLLNHQFLINLFILYSLFSVILTITVFFQMVYVEHIKISFADGLKAILICILEGVFFRYVLSFIRITSFIGYKKKKHSWGAIQRTKHVNHN</sequence>
<dbReference type="EMBL" id="JAHLFQ010000242">
    <property type="protein sequence ID" value="MBU3805122.1"/>
    <property type="molecule type" value="Genomic_DNA"/>
</dbReference>
<feature type="transmembrane region" description="Helical" evidence="4">
    <location>
        <begin position="314"/>
        <end position="334"/>
    </location>
</feature>
<keyword evidence="4" id="KW-0812">Transmembrane</keyword>
<evidence type="ECO:0000313" key="7">
    <source>
        <dbReference type="Proteomes" id="UP000824229"/>
    </source>
</evidence>
<comment type="similarity">
    <text evidence="1">Belongs to the glycosyltransferase 2 family.</text>
</comment>
<evidence type="ECO:0000259" key="5">
    <source>
        <dbReference type="Pfam" id="PF00535"/>
    </source>
</evidence>
<dbReference type="AlphaFoldDB" id="A0A9E2KEM5"/>
<keyword evidence="3" id="KW-0808">Transferase</keyword>